<evidence type="ECO:0000313" key="3">
    <source>
        <dbReference type="Proteomes" id="UP000587760"/>
    </source>
</evidence>
<name>A0A841R768_9SPIO</name>
<feature type="transmembrane region" description="Helical" evidence="1">
    <location>
        <begin position="57"/>
        <end position="77"/>
    </location>
</feature>
<keyword evidence="1" id="KW-0472">Membrane</keyword>
<feature type="transmembrane region" description="Helical" evidence="1">
    <location>
        <begin position="193"/>
        <end position="213"/>
    </location>
</feature>
<dbReference type="Pfam" id="PF06182">
    <property type="entry name" value="ABC2_membrane_6"/>
    <property type="match status" value="1"/>
</dbReference>
<dbReference type="AlphaFoldDB" id="A0A841R768"/>
<keyword evidence="1" id="KW-1133">Transmembrane helix</keyword>
<feature type="transmembrane region" description="Helical" evidence="1">
    <location>
        <begin position="220"/>
        <end position="238"/>
    </location>
</feature>
<sequence>MKKYFLFNLSAGMEYRTSFLIQVFGMVLNNCAFIIFWKMLFDRVGGDINGYGFREVMFLWALATFGFSISEILMGNARQLSSIIYKGELDVYLLQPRAVLPNLVCSRMNISGWGDLIYGVALFVITQPLTPVRIVLFLLFALMMALVFVSVRVFYHSLTFFLGNAEQFAATISELVIMFTIYPGSIFSGPSTWILHTIIPAALVAWIPAQLFASFDPLKFLMLLAADGVIVLLSLFMFREGLKRYSSGNRMGTRL</sequence>
<protein>
    <submittedName>
        <fullName evidence="2">ABC-2 type transport system permease protein</fullName>
    </submittedName>
</protein>
<feature type="transmembrane region" description="Helical" evidence="1">
    <location>
        <begin position="20"/>
        <end position="37"/>
    </location>
</feature>
<reference evidence="2 3" key="1">
    <citation type="submission" date="2020-08" db="EMBL/GenBank/DDBJ databases">
        <title>Genomic Encyclopedia of Type Strains, Phase IV (KMG-IV): sequencing the most valuable type-strain genomes for metagenomic binning, comparative biology and taxonomic classification.</title>
        <authorList>
            <person name="Goeker M."/>
        </authorList>
    </citation>
    <scope>NUCLEOTIDE SEQUENCE [LARGE SCALE GENOMIC DNA]</scope>
    <source>
        <strain evidence="2 3">DSM 2461</strain>
    </source>
</reference>
<dbReference type="RefSeq" id="WP_184745112.1">
    <property type="nucleotide sequence ID" value="NZ_JACHGJ010000002.1"/>
</dbReference>
<feature type="transmembrane region" description="Helical" evidence="1">
    <location>
        <begin position="135"/>
        <end position="155"/>
    </location>
</feature>
<dbReference type="PANTHER" id="PTHR36833">
    <property type="entry name" value="SLR0610 PROTEIN-RELATED"/>
    <property type="match status" value="1"/>
</dbReference>
<evidence type="ECO:0000256" key="1">
    <source>
        <dbReference type="SAM" id="Phobius"/>
    </source>
</evidence>
<dbReference type="InterPro" id="IPR010390">
    <property type="entry name" value="ABC-2_transporter-like"/>
</dbReference>
<keyword evidence="1" id="KW-0812">Transmembrane</keyword>
<keyword evidence="3" id="KW-1185">Reference proteome</keyword>
<proteinExistence type="predicted"/>
<gene>
    <name evidence="2" type="ORF">HNR50_001334</name>
</gene>
<dbReference type="EMBL" id="JACHGJ010000002">
    <property type="protein sequence ID" value="MBB6479676.1"/>
    <property type="molecule type" value="Genomic_DNA"/>
</dbReference>
<dbReference type="Proteomes" id="UP000587760">
    <property type="component" value="Unassembled WGS sequence"/>
</dbReference>
<feature type="transmembrane region" description="Helical" evidence="1">
    <location>
        <begin position="167"/>
        <end position="187"/>
    </location>
</feature>
<organism evidence="2 3">
    <name type="scientific">Spirochaeta isovalerica</name>
    <dbReference type="NCBI Taxonomy" id="150"/>
    <lineage>
        <taxon>Bacteria</taxon>
        <taxon>Pseudomonadati</taxon>
        <taxon>Spirochaetota</taxon>
        <taxon>Spirochaetia</taxon>
        <taxon>Spirochaetales</taxon>
        <taxon>Spirochaetaceae</taxon>
        <taxon>Spirochaeta</taxon>
    </lineage>
</organism>
<accession>A0A841R768</accession>
<dbReference type="PANTHER" id="PTHR36833:SF1">
    <property type="entry name" value="INTEGRAL MEMBRANE TRANSPORT PROTEIN"/>
    <property type="match status" value="1"/>
</dbReference>
<comment type="caution">
    <text evidence="2">The sequence shown here is derived from an EMBL/GenBank/DDBJ whole genome shotgun (WGS) entry which is preliminary data.</text>
</comment>
<evidence type="ECO:0000313" key="2">
    <source>
        <dbReference type="EMBL" id="MBB6479676.1"/>
    </source>
</evidence>